<protein>
    <submittedName>
        <fullName evidence="1">Uncharacterized protein</fullName>
    </submittedName>
</protein>
<comment type="caution">
    <text evidence="1">The sequence shown here is derived from an EMBL/GenBank/DDBJ whole genome shotgun (WGS) entry which is preliminary data.</text>
</comment>
<keyword evidence="2" id="KW-1185">Reference proteome</keyword>
<reference evidence="1" key="1">
    <citation type="submission" date="2020-04" db="EMBL/GenBank/DDBJ databases">
        <authorList>
            <person name="Broberg M."/>
        </authorList>
    </citation>
    <scope>NUCLEOTIDE SEQUENCE</scope>
</reference>
<name>A0ACA9U2Q0_BIOOC</name>
<dbReference type="Proteomes" id="UP000836387">
    <property type="component" value="Unassembled WGS sequence"/>
</dbReference>
<dbReference type="EMBL" id="CADEHS020000012">
    <property type="protein sequence ID" value="CAG9947540.1"/>
    <property type="molecule type" value="Genomic_DNA"/>
</dbReference>
<proteinExistence type="predicted"/>
<organism evidence="1 2">
    <name type="scientific">Clonostachys rosea f. rosea IK726</name>
    <dbReference type="NCBI Taxonomy" id="1349383"/>
    <lineage>
        <taxon>Eukaryota</taxon>
        <taxon>Fungi</taxon>
        <taxon>Dikarya</taxon>
        <taxon>Ascomycota</taxon>
        <taxon>Pezizomycotina</taxon>
        <taxon>Sordariomycetes</taxon>
        <taxon>Hypocreomycetidae</taxon>
        <taxon>Hypocreales</taxon>
        <taxon>Bionectriaceae</taxon>
        <taxon>Clonostachys</taxon>
    </lineage>
</organism>
<evidence type="ECO:0000313" key="1">
    <source>
        <dbReference type="EMBL" id="CAG9947540.1"/>
    </source>
</evidence>
<accession>A0ACA9U2Q0</accession>
<evidence type="ECO:0000313" key="2">
    <source>
        <dbReference type="Proteomes" id="UP000836387"/>
    </source>
</evidence>
<sequence length="838" mass="95048">MDWLGDIVDLEELNDVDPIDPSEWASLTTLEDGTHCESTRNHSLPAQLVPEANPKRVSPRPPAKIGTRFSQDAVRILRAWFSSHEGNPYPNEKERLTLELQTGLNGTQVYNWLANARRRRPRSMFHEPPTPSRQQSPAPINIPQRPGTPMIPLQRWMDSPPEDEPVEVASIVRAMEDNSCRLNQAENLVRGWSGGSSRCSSASSVDSSHSRSSSLRSAASWTSSNSTKRRSRRQGSRRGLPRNLELAKRPLVSPTKPYQCTFCTDSFGKKYEWQRHEKSLHLPVDRWKCCPDQPRVINGPENQPCCVFCGETNPSITHMESHSPTSCQEREFARKDHLKQHLRLVHNGTLLDSFQAYWKADAPDIRSRCGFCGEALGSWTSRTDHLADHFRAGQDMADWKGDWGFDEFILARVENAIPPCKSSILLDNPQLCIGTNLVCVDLVVNERDTPFPYAASTPPVEAPRCAYERIKIDLLWFLQSFQDQYGLIPSDDQFQLETCRIIFSLDSLTSEEALERDSAASWLRDLVTSNPEISQRAKLAPVRRENESAFSSRSMLPRATSYFEGCPLEYELRRFVRQAWASGRMDLTDSELQDAACTAILEVDARFAMPLSTFVAKWLVKVSMSSTTWLQKFKQRMGALKLRVLAAMGSSSSETRLRNDRPVTEMEFPPFYVNGEIASTHSTGPSLSLDAGFGVWDVGTDYNQPQTRDLANPAIGNQPSTEKEVPLEISTRLFFPVGDPFGGVPNKTHHGPEYHPGSWITKKFYFLNDPKYQQLLSRELKRWVKATISPNNPTMHIPSDEELRHQARCMMYDDDTSWDRTPADSPEWLRRFREEAGI</sequence>
<gene>
    <name evidence="1" type="ORF">CRV2_00012714</name>
</gene>
<reference evidence="1" key="2">
    <citation type="submission" date="2021-10" db="EMBL/GenBank/DDBJ databases">
        <authorList>
            <person name="Piombo E."/>
        </authorList>
    </citation>
    <scope>NUCLEOTIDE SEQUENCE</scope>
</reference>